<accession>A0A6M2DD32</accession>
<comment type="function">
    <text evidence="7">Has both L-asparaginase and beta-aspartyl peptidase activity. Does not have aspartylglucosaminidase activity and is inactive toward GlcNAc-L-Asn. Likewise, has no activity toward glutamine.</text>
</comment>
<feature type="site" description="Cleavage; by autolysis" evidence="11">
    <location>
        <begin position="173"/>
        <end position="174"/>
    </location>
</feature>
<evidence type="ECO:0000256" key="1">
    <source>
        <dbReference type="ARBA" id="ARBA00000306"/>
    </source>
</evidence>
<evidence type="ECO:0000256" key="5">
    <source>
        <dbReference type="ARBA" id="ARBA00022813"/>
    </source>
</evidence>
<evidence type="ECO:0000256" key="11">
    <source>
        <dbReference type="PIRSR" id="PIRSR600246-3"/>
    </source>
</evidence>
<keyword evidence="4" id="KW-0378">Hydrolase</keyword>
<dbReference type="InterPro" id="IPR033844">
    <property type="entry name" value="ASRGL1_meta"/>
</dbReference>
<evidence type="ECO:0000256" key="7">
    <source>
        <dbReference type="ARBA" id="ARBA00054922"/>
    </source>
</evidence>
<dbReference type="Gene3D" id="3.60.20.30">
    <property type="entry name" value="(Glycosyl)asparaginase"/>
    <property type="match status" value="1"/>
</dbReference>
<dbReference type="SUPFAM" id="SSF56235">
    <property type="entry name" value="N-terminal nucleophile aminohydrolases (Ntn hydrolases)"/>
    <property type="match status" value="1"/>
</dbReference>
<comment type="catalytic activity">
    <reaction evidence="1">
        <text>Cleavage of a beta-linked Asp residue from the N-terminus of a polypeptide.</text>
        <dbReference type="EC" id="3.4.19.5"/>
    </reaction>
</comment>
<evidence type="ECO:0000256" key="8">
    <source>
        <dbReference type="ARBA" id="ARBA00061780"/>
    </source>
</evidence>
<reference evidence="12" key="1">
    <citation type="submission" date="2020-03" db="EMBL/GenBank/DDBJ databases">
        <title>Transcriptomic Profiling of the Digestive Tract of the Rat Flea, Xenopsylla cheopis, Following Blood Feeding and Infection with Yersinia pestis.</title>
        <authorList>
            <person name="Bland D.M."/>
            <person name="Martens C.A."/>
            <person name="Virtaneva K."/>
            <person name="Kanakabandi K."/>
            <person name="Long D."/>
            <person name="Rosenke R."/>
            <person name="Saturday G.A."/>
            <person name="Hoyt F.H."/>
            <person name="Bruno D.P."/>
            <person name="Ribeiro J.M.C."/>
            <person name="Hinnebusch J."/>
        </authorList>
    </citation>
    <scope>NUCLEOTIDE SEQUENCE</scope>
</reference>
<feature type="active site" description="Nucleophile" evidence="9">
    <location>
        <position position="174"/>
    </location>
</feature>
<dbReference type="GO" id="GO:0008798">
    <property type="term" value="F:beta-aspartyl-peptidase activity"/>
    <property type="evidence" value="ECO:0007669"/>
    <property type="project" value="UniProtKB-EC"/>
</dbReference>
<dbReference type="GO" id="GO:0004067">
    <property type="term" value="F:asparaginase activity"/>
    <property type="evidence" value="ECO:0007669"/>
    <property type="project" value="UniProtKB-EC"/>
</dbReference>
<organism evidence="12">
    <name type="scientific">Xenopsylla cheopis</name>
    <name type="common">Oriental rat flea</name>
    <name type="synonym">Pulex cheopis</name>
    <dbReference type="NCBI Taxonomy" id="163159"/>
    <lineage>
        <taxon>Eukaryota</taxon>
        <taxon>Metazoa</taxon>
        <taxon>Ecdysozoa</taxon>
        <taxon>Arthropoda</taxon>
        <taxon>Hexapoda</taxon>
        <taxon>Insecta</taxon>
        <taxon>Pterygota</taxon>
        <taxon>Neoptera</taxon>
        <taxon>Endopterygota</taxon>
        <taxon>Siphonaptera</taxon>
        <taxon>Pulicidae</taxon>
        <taxon>Xenopsyllinae</taxon>
        <taxon>Xenopsylla</taxon>
    </lineage>
</organism>
<dbReference type="GO" id="GO:0006508">
    <property type="term" value="P:proteolysis"/>
    <property type="evidence" value="ECO:0007669"/>
    <property type="project" value="UniProtKB-KW"/>
</dbReference>
<dbReference type="GO" id="GO:0033345">
    <property type="term" value="P:L-asparagine catabolic process via L-aspartate"/>
    <property type="evidence" value="ECO:0007669"/>
    <property type="project" value="TreeGrafter"/>
</dbReference>
<comment type="catalytic activity">
    <reaction evidence="6">
        <text>L-asparagine + H2O = L-aspartate + NH4(+)</text>
        <dbReference type="Rhea" id="RHEA:21016"/>
        <dbReference type="ChEBI" id="CHEBI:15377"/>
        <dbReference type="ChEBI" id="CHEBI:28938"/>
        <dbReference type="ChEBI" id="CHEBI:29991"/>
        <dbReference type="ChEBI" id="CHEBI:58048"/>
        <dbReference type="EC" id="3.5.1.1"/>
    </reaction>
</comment>
<keyword evidence="5" id="KW-0068">Autocatalytic cleavage</keyword>
<evidence type="ECO:0000256" key="4">
    <source>
        <dbReference type="ARBA" id="ARBA00022801"/>
    </source>
</evidence>
<name>A0A6M2DD32_XENCH</name>
<dbReference type="Pfam" id="PF01112">
    <property type="entry name" value="Asparaginase_2"/>
    <property type="match status" value="1"/>
</dbReference>
<feature type="binding site" evidence="10">
    <location>
        <begin position="202"/>
        <end position="205"/>
    </location>
    <ligand>
        <name>substrate</name>
    </ligand>
</feature>
<proteinExistence type="inferred from homology"/>
<dbReference type="AlphaFoldDB" id="A0A6M2DD32"/>
<dbReference type="InterPro" id="IPR000246">
    <property type="entry name" value="Peptidase_T2"/>
</dbReference>
<evidence type="ECO:0000256" key="9">
    <source>
        <dbReference type="PIRSR" id="PIRSR600246-1"/>
    </source>
</evidence>
<evidence type="ECO:0000256" key="10">
    <source>
        <dbReference type="PIRSR" id="PIRSR600246-2"/>
    </source>
</evidence>
<dbReference type="EMBL" id="GIIL01000018">
    <property type="protein sequence ID" value="NOV43744.1"/>
    <property type="molecule type" value="Transcribed_RNA"/>
</dbReference>
<dbReference type="FunFam" id="3.60.20.30:FF:000001">
    <property type="entry name" value="Isoaspartyl peptidase/L-asparaginase"/>
    <property type="match status" value="1"/>
</dbReference>
<protein>
    <submittedName>
        <fullName evidence="12">Putative asparaginase</fullName>
    </submittedName>
</protein>
<comment type="subunit">
    <text evidence="8">Heterodimer of an alpha and beta chain produced by autocleavage.</text>
</comment>
<dbReference type="PANTHER" id="PTHR10188">
    <property type="entry name" value="L-ASPARAGINASE"/>
    <property type="match status" value="1"/>
</dbReference>
<evidence type="ECO:0000256" key="3">
    <source>
        <dbReference type="ARBA" id="ARBA00022670"/>
    </source>
</evidence>
<sequence length="317" mass="33120">MSGDKPCIIVVHGGAGDIPDERVPAKLKGVKLAIRIGLDILKNGGTSIDATEAAIRSMEDDDNFNAGYGSVLTNEGNVEMSASIMHGDKLEAGAVGYLKNIAHPISLARKVMEKTPHVLICAGGATKIAEQEGFEILPEGALVSEKAKEALQKFIDHGGIGQIEIGHANKEGGTVGAVALDCYGNLTAATSTGGITGKYRGRVGDTPQLGSGTYADNKLGAVSTTGHGESILKVCLAHAILLRMHLCQGVSPDEAAKISVDSMQSRLNNTAGAIVLSPTGERGVYHNSKRMAWASCKLGDNFLEYGIEQGQCDREPL</sequence>
<dbReference type="GO" id="GO:0005737">
    <property type="term" value="C:cytoplasm"/>
    <property type="evidence" value="ECO:0007669"/>
    <property type="project" value="TreeGrafter"/>
</dbReference>
<evidence type="ECO:0000256" key="2">
    <source>
        <dbReference type="ARBA" id="ARBA00010872"/>
    </source>
</evidence>
<feature type="binding site" evidence="10">
    <location>
        <begin position="225"/>
        <end position="228"/>
    </location>
    <ligand>
        <name>substrate</name>
    </ligand>
</feature>
<dbReference type="PANTHER" id="PTHR10188:SF41">
    <property type="entry name" value="ISOASPARTYL PEPTIDASE_L-ASPARAGINASE"/>
    <property type="match status" value="1"/>
</dbReference>
<dbReference type="CDD" id="cd04702">
    <property type="entry name" value="ASRGL1_like"/>
    <property type="match status" value="1"/>
</dbReference>
<keyword evidence="3" id="KW-0645">Protease</keyword>
<evidence type="ECO:0000313" key="12">
    <source>
        <dbReference type="EMBL" id="NOV43744.1"/>
    </source>
</evidence>
<comment type="similarity">
    <text evidence="2">Belongs to the Ntn-hydrolase family.</text>
</comment>
<dbReference type="InterPro" id="IPR029055">
    <property type="entry name" value="Ntn_hydrolases_N"/>
</dbReference>
<evidence type="ECO:0000256" key="6">
    <source>
        <dbReference type="ARBA" id="ARBA00049366"/>
    </source>
</evidence>